<reference evidence="8" key="1">
    <citation type="submission" date="2018-05" db="EMBL/GenBank/DDBJ databases">
        <authorList>
            <person name="Lanie J.A."/>
            <person name="Ng W.-L."/>
            <person name="Kazmierczak K.M."/>
            <person name="Andrzejewski T.M."/>
            <person name="Davidsen T.M."/>
            <person name="Wayne K.J."/>
            <person name="Tettelin H."/>
            <person name="Glass J.I."/>
            <person name="Rusch D."/>
            <person name="Podicherti R."/>
            <person name="Tsui H.-C.T."/>
            <person name="Winkler M.E."/>
        </authorList>
    </citation>
    <scope>NUCLEOTIDE SEQUENCE</scope>
</reference>
<dbReference type="GO" id="GO:0008915">
    <property type="term" value="F:lipid-A-disaccharide synthase activity"/>
    <property type="evidence" value="ECO:0007669"/>
    <property type="project" value="UniProtKB-EC"/>
</dbReference>
<dbReference type="Pfam" id="PF02684">
    <property type="entry name" value="LpxB"/>
    <property type="match status" value="1"/>
</dbReference>
<gene>
    <name evidence="8" type="ORF">METZ01_LOCUS394848</name>
</gene>
<proteinExistence type="predicted"/>
<protein>
    <recommendedName>
        <fullName evidence="1">lipid-A-disaccharide synthase</fullName>
        <ecNumber evidence="1">2.4.1.182</ecNumber>
    </recommendedName>
</protein>
<dbReference type="SUPFAM" id="SSF53756">
    <property type="entry name" value="UDP-Glycosyltransferase/glycogen phosphorylase"/>
    <property type="match status" value="1"/>
</dbReference>
<evidence type="ECO:0000256" key="1">
    <source>
        <dbReference type="ARBA" id="ARBA00012687"/>
    </source>
</evidence>
<dbReference type="EMBL" id="UINC01149486">
    <property type="protein sequence ID" value="SVD41994.1"/>
    <property type="molecule type" value="Genomic_DNA"/>
</dbReference>
<sequence>MRIGIVAGEASGDYLGAGLLKSLRESVPGLEAEGIVGPRMQKEGAKSLFPMTQISLIGVDGLMANLSRLLRIRQKLYRHFIDHPPDLFVGIDLPDFNLNLEKRLRKSGVRTVHYVSPAVWAWRSWRIRTIRQAVDHMLVLFPFEEEYFRTRDVPVTFVGHPAADELPEGTTSEIRLRLGLPQGKELVALLPGSRNSEVLNLGFHFLEAAALLQRRREGIEFAVPYVNNEIKKIFR</sequence>
<keyword evidence="2" id="KW-0444">Lipid biosynthesis</keyword>
<keyword evidence="6" id="KW-0443">Lipid metabolism</keyword>
<keyword evidence="3" id="KW-0441">Lipid A biosynthesis</keyword>
<name>A0A382V678_9ZZZZ</name>
<evidence type="ECO:0000256" key="3">
    <source>
        <dbReference type="ARBA" id="ARBA00022556"/>
    </source>
</evidence>
<evidence type="ECO:0000256" key="2">
    <source>
        <dbReference type="ARBA" id="ARBA00022516"/>
    </source>
</evidence>
<evidence type="ECO:0000256" key="7">
    <source>
        <dbReference type="ARBA" id="ARBA00048975"/>
    </source>
</evidence>
<dbReference type="GO" id="GO:0009245">
    <property type="term" value="P:lipid A biosynthetic process"/>
    <property type="evidence" value="ECO:0007669"/>
    <property type="project" value="UniProtKB-KW"/>
</dbReference>
<evidence type="ECO:0000256" key="6">
    <source>
        <dbReference type="ARBA" id="ARBA00023098"/>
    </source>
</evidence>
<dbReference type="AlphaFoldDB" id="A0A382V678"/>
<accession>A0A382V678</accession>
<dbReference type="InterPro" id="IPR003835">
    <property type="entry name" value="Glyco_trans_19"/>
</dbReference>
<dbReference type="GO" id="GO:0005543">
    <property type="term" value="F:phospholipid binding"/>
    <property type="evidence" value="ECO:0007669"/>
    <property type="project" value="TreeGrafter"/>
</dbReference>
<organism evidence="8">
    <name type="scientific">marine metagenome</name>
    <dbReference type="NCBI Taxonomy" id="408172"/>
    <lineage>
        <taxon>unclassified sequences</taxon>
        <taxon>metagenomes</taxon>
        <taxon>ecological metagenomes</taxon>
    </lineage>
</organism>
<dbReference type="PANTHER" id="PTHR30372">
    <property type="entry name" value="LIPID-A-DISACCHARIDE SYNTHASE"/>
    <property type="match status" value="1"/>
</dbReference>
<keyword evidence="5" id="KW-0808">Transferase</keyword>
<evidence type="ECO:0000256" key="5">
    <source>
        <dbReference type="ARBA" id="ARBA00022679"/>
    </source>
</evidence>
<dbReference type="GO" id="GO:0016020">
    <property type="term" value="C:membrane"/>
    <property type="evidence" value="ECO:0007669"/>
    <property type="project" value="GOC"/>
</dbReference>
<dbReference type="NCBIfam" id="TIGR00215">
    <property type="entry name" value="lpxB"/>
    <property type="match status" value="1"/>
</dbReference>
<evidence type="ECO:0000313" key="8">
    <source>
        <dbReference type="EMBL" id="SVD41994.1"/>
    </source>
</evidence>
<dbReference type="EC" id="2.4.1.182" evidence="1"/>
<evidence type="ECO:0000256" key="4">
    <source>
        <dbReference type="ARBA" id="ARBA00022676"/>
    </source>
</evidence>
<comment type="catalytic activity">
    <reaction evidence="7">
        <text>a lipid X + a UDP-2-N,3-O-bis[(3R)-3-hydroxyacyl]-alpha-D-glucosamine = a lipid A disaccharide + UDP + H(+)</text>
        <dbReference type="Rhea" id="RHEA:67828"/>
        <dbReference type="ChEBI" id="CHEBI:15378"/>
        <dbReference type="ChEBI" id="CHEBI:58223"/>
        <dbReference type="ChEBI" id="CHEBI:137748"/>
        <dbReference type="ChEBI" id="CHEBI:176338"/>
        <dbReference type="ChEBI" id="CHEBI:176343"/>
        <dbReference type="EC" id="2.4.1.182"/>
    </reaction>
</comment>
<dbReference type="PANTHER" id="PTHR30372:SF4">
    <property type="entry name" value="LIPID-A-DISACCHARIDE SYNTHASE, MITOCHONDRIAL-RELATED"/>
    <property type="match status" value="1"/>
</dbReference>
<keyword evidence="4" id="KW-0328">Glycosyltransferase</keyword>
<feature type="non-terminal residue" evidence="8">
    <location>
        <position position="235"/>
    </location>
</feature>